<evidence type="ECO:0000256" key="1">
    <source>
        <dbReference type="ARBA" id="ARBA00007271"/>
    </source>
</evidence>
<dbReference type="Gene3D" id="3.40.50.300">
    <property type="entry name" value="P-loop containing nucleotide triphosphate hydrolases"/>
    <property type="match status" value="1"/>
</dbReference>
<dbReference type="InterPro" id="IPR003960">
    <property type="entry name" value="ATPase_AAA_CS"/>
</dbReference>
<evidence type="ECO:0000256" key="4">
    <source>
        <dbReference type="ARBA" id="ARBA00023254"/>
    </source>
</evidence>
<organism evidence="7">
    <name type="scientific">Schistocephalus solidus</name>
    <name type="common">Tapeworm</name>
    <dbReference type="NCBI Taxonomy" id="70667"/>
    <lineage>
        <taxon>Eukaryota</taxon>
        <taxon>Metazoa</taxon>
        <taxon>Spiralia</taxon>
        <taxon>Lophotrochozoa</taxon>
        <taxon>Platyhelminthes</taxon>
        <taxon>Cestoda</taxon>
        <taxon>Eucestoda</taxon>
        <taxon>Diphyllobothriidea</taxon>
        <taxon>Diphyllobothriidae</taxon>
        <taxon>Schistocephalus</taxon>
    </lineage>
</organism>
<dbReference type="SMART" id="SM00382">
    <property type="entry name" value="AAA"/>
    <property type="match status" value="1"/>
</dbReference>
<dbReference type="GO" id="GO:0051598">
    <property type="term" value="P:meiotic recombination checkpoint signaling"/>
    <property type="evidence" value="ECO:0007669"/>
    <property type="project" value="TreeGrafter"/>
</dbReference>
<dbReference type="PANTHER" id="PTHR45991">
    <property type="entry name" value="PACHYTENE CHECKPOINT PROTEIN 2"/>
    <property type="match status" value="1"/>
</dbReference>
<evidence type="ECO:0000313" key="7">
    <source>
        <dbReference type="WBParaSite" id="SSLN_0000025401-mRNA-1"/>
    </source>
</evidence>
<dbReference type="GO" id="GO:0016887">
    <property type="term" value="F:ATP hydrolysis activity"/>
    <property type="evidence" value="ECO:0007669"/>
    <property type="project" value="InterPro"/>
</dbReference>
<protein>
    <submittedName>
        <fullName evidence="7">AAA domain-containing protein</fullName>
    </submittedName>
</protein>
<keyword evidence="2" id="KW-0547">Nucleotide-binding</keyword>
<dbReference type="SUPFAM" id="SSF52540">
    <property type="entry name" value="P-loop containing nucleoside triphosphate hydrolases"/>
    <property type="match status" value="1"/>
</dbReference>
<evidence type="ECO:0000256" key="3">
    <source>
        <dbReference type="ARBA" id="ARBA00022840"/>
    </source>
</evidence>
<feature type="region of interest" description="Disordered" evidence="5">
    <location>
        <begin position="495"/>
        <end position="548"/>
    </location>
</feature>
<dbReference type="GO" id="GO:0007131">
    <property type="term" value="P:reciprocal meiotic recombination"/>
    <property type="evidence" value="ECO:0007669"/>
    <property type="project" value="TreeGrafter"/>
</dbReference>
<dbReference type="InterPro" id="IPR019337">
    <property type="entry name" value="Telomere_length_regulation_dom"/>
</dbReference>
<dbReference type="GO" id="GO:0005694">
    <property type="term" value="C:chromosome"/>
    <property type="evidence" value="ECO:0007669"/>
    <property type="project" value="TreeGrafter"/>
</dbReference>
<dbReference type="InterPro" id="IPR027417">
    <property type="entry name" value="P-loop_NTPase"/>
</dbReference>
<accession>A0A183S7P3</accession>
<evidence type="ECO:0000259" key="6">
    <source>
        <dbReference type="SMART" id="SM00382"/>
    </source>
</evidence>
<name>A0A183S7P3_SCHSO</name>
<dbReference type="InterPro" id="IPR058249">
    <property type="entry name" value="Pch2_C"/>
</dbReference>
<evidence type="ECO:0000256" key="2">
    <source>
        <dbReference type="ARBA" id="ARBA00022741"/>
    </source>
</evidence>
<dbReference type="InterPro" id="IPR044539">
    <property type="entry name" value="Pch2-like"/>
</dbReference>
<keyword evidence="3" id="KW-0067">ATP-binding</keyword>
<dbReference type="PROSITE" id="PS00674">
    <property type="entry name" value="AAA"/>
    <property type="match status" value="1"/>
</dbReference>
<evidence type="ECO:0000256" key="5">
    <source>
        <dbReference type="SAM" id="MobiDB-lite"/>
    </source>
</evidence>
<dbReference type="WBParaSite" id="SSLN_0000025401-mRNA-1">
    <property type="protein sequence ID" value="SSLN_0000025401-mRNA-1"/>
    <property type="gene ID" value="SSLN_0000025401"/>
</dbReference>
<dbReference type="Pfam" id="PF10193">
    <property type="entry name" value="Telomere_reg-2"/>
    <property type="match status" value="1"/>
</dbReference>
<proteinExistence type="inferred from homology"/>
<feature type="compositionally biased region" description="Acidic residues" evidence="5">
    <location>
        <begin position="501"/>
        <end position="523"/>
    </location>
</feature>
<feature type="region of interest" description="Disordered" evidence="5">
    <location>
        <begin position="680"/>
        <end position="702"/>
    </location>
</feature>
<dbReference type="PANTHER" id="PTHR45991:SF1">
    <property type="entry name" value="PACHYTENE CHECKPOINT PROTEIN 2 HOMOLOG"/>
    <property type="match status" value="1"/>
</dbReference>
<reference evidence="7" key="1">
    <citation type="submission" date="2016-06" db="UniProtKB">
        <authorList>
            <consortium name="WormBaseParasite"/>
        </authorList>
    </citation>
    <scope>IDENTIFICATION</scope>
</reference>
<dbReference type="Gene3D" id="1.25.40.720">
    <property type="entry name" value="Telomere length regulation protein 2, C-terminal domain"/>
    <property type="match status" value="2"/>
</dbReference>
<feature type="domain" description="AAA+ ATPase" evidence="6">
    <location>
        <begin position="1117"/>
        <end position="1273"/>
    </location>
</feature>
<dbReference type="GO" id="GO:0005634">
    <property type="term" value="C:nucleus"/>
    <property type="evidence" value="ECO:0007669"/>
    <property type="project" value="TreeGrafter"/>
</dbReference>
<sequence>LIYNDASWLYLLYPCSMIEEPYLEKALDMLRSANFTVDRDFFELASYIDNSALFDDETAALFLSQLFAKLSLKFDSPTGFKLLMYATEHSRADTWLEVLISHLPHFSDCPDLTLYMNLLTAFFTTFSRLTPLYLTLSKKASSLPEKTRFQFLIERTRCLLNLPTVISNALKGGRQPRIFTPELFYCFLMHQLQTPGHDQLNAVLLSQCCLLGQGTYVWSYIFRHICRADGLGDCEIWSSALSLVSGRALESTLVPLLSGAPHPFVASACLSKLLSNSTNSVSDAFRVFHRLLLLRHFVKPTIPINIFGCLGELVSRWHTEKPKQAKELYERTETELGLRILRVWADVTSIQRSSLQQRVYLSQSLIAWVTLFRRRVPDSLLGDINQSTVSSVLCGITAHLSCNVNELRVLGMAVGEWLVSNFREGCLLGENSEGANLKFSYEDNDAVKQVRPLFEPLPPFPLYDSFELSADSFFCPGVEPLDDVFAAGPSQRAAIKKTDQTDLDSDDDPDVTNDDGDNDDSCGDSDFSAFKPLPSVPGEPSRPMARSLGWPFATRKPRYLRECLDGLTASRDEDNEVSLACFAHAEELIYKHKNAVDEISLNFAETLLHTEPPPCPYSAEVNASRHNALVALAVVAPKKTARYLTTQFTQSGLALNQRFEILACLTDAACILATNSNKTKLISPSHSQSKPPQPISDGKTRRFCTPSSALARPAESENDFGPVAGNFFFPLLGAVGRLTRRHDKDPYAHLDDALLSRLVASLGSIYACARTSPKLAAMAEGLVTSAGGLLNHSDAAVRRSSLSALGVVLTVSPDSLFSAYPGILLNDSETLLARRLQQLREDDADHECQELADNVLFALRDKIFKLSATAISQEKYLRLNQEAANSDNSDLLPMSFAGEEISQRMDCAPLKAPSSACYEDQKSTVVQKLTTVDLNSTRSVRPQTVHVEVQLKCFSVASPDLVSQQVQVFLRQRGICNVPLLIDFFQEAVDVRADPACSGVNSTSENLQEFMRENIAAINLVTDCSNCSVGSDLGIAVDLQSAPLAFHIYHLVTGDEADPTHETIEVSNEVIKGGTRWLLPSAEFDGLWESLVYDTSVKRDLLNYSESALVNPHVISWNRVIFLHGPPGTGKTSLCRALAQKLAIRLSHRFSSAALIEINTVNLMSKWFSESARLVSQMFNSIFEYLEVADHLVCLLVDEVESLTSVRKSTAAACEPSDAIRVVNAVLTHLDQVQFLLKRYPNVLVMATSNVTGVLDPAFLDRADIRAYIGPPSPVAIYAIYCSCLNELIRVGLIERQKTSLLSHRALMAFQFVENQRLHTPVYFHFFSPKVTAASLAVWRVAMRSAGLNGRTLRKLPLLAHAFYLDKIVNPPYEVSRLPEALDFMPQAYKENLAPGTVPPTATPVQQAPSLLRFVAAMQCAVEAQFADRSLLEEVAADTSAGQRVGTSTGPTPQQQPSNSSEPVAYLGFLRVAVIDDLLSLTILLEFLFIRFCPTLI</sequence>
<dbReference type="InterPro" id="IPR038528">
    <property type="entry name" value="TEL2_C_sf"/>
</dbReference>
<comment type="similarity">
    <text evidence="1">Belongs to the AAA ATPase family. PCH2 subfamily.</text>
</comment>
<dbReference type="InterPro" id="IPR003593">
    <property type="entry name" value="AAA+_ATPase"/>
</dbReference>
<dbReference type="Pfam" id="PF00004">
    <property type="entry name" value="AAA"/>
    <property type="match status" value="1"/>
</dbReference>
<dbReference type="GO" id="GO:0005524">
    <property type="term" value="F:ATP binding"/>
    <property type="evidence" value="ECO:0007669"/>
    <property type="project" value="UniProtKB-KW"/>
</dbReference>
<keyword evidence="4" id="KW-0469">Meiosis</keyword>
<dbReference type="Pfam" id="PF23242">
    <property type="entry name" value="AAA_lid_TRIP13_C"/>
    <property type="match status" value="1"/>
</dbReference>
<dbReference type="InterPro" id="IPR003959">
    <property type="entry name" value="ATPase_AAA_core"/>
</dbReference>